<organism evidence="1 2">
    <name type="scientific">Hymenolepis diminuta</name>
    <name type="common">Rat tapeworm</name>
    <dbReference type="NCBI Taxonomy" id="6216"/>
    <lineage>
        <taxon>Eukaryota</taxon>
        <taxon>Metazoa</taxon>
        <taxon>Spiralia</taxon>
        <taxon>Lophotrochozoa</taxon>
        <taxon>Platyhelminthes</taxon>
        <taxon>Cestoda</taxon>
        <taxon>Eucestoda</taxon>
        <taxon>Cyclophyllidea</taxon>
        <taxon>Hymenolepididae</taxon>
        <taxon>Hymenolepis</taxon>
    </lineage>
</organism>
<keyword evidence="2" id="KW-1185">Reference proteome</keyword>
<feature type="non-terminal residue" evidence="1">
    <location>
        <position position="1"/>
    </location>
</feature>
<reference evidence="1 2" key="1">
    <citation type="submission" date="2019-07" db="EMBL/GenBank/DDBJ databases">
        <authorList>
            <person name="Jastrzebski P J."/>
            <person name="Paukszto L."/>
            <person name="Jastrzebski P J."/>
        </authorList>
    </citation>
    <scope>NUCLEOTIDE SEQUENCE [LARGE SCALE GENOMIC DNA]</scope>
    <source>
        <strain evidence="1 2">WMS-il1</strain>
    </source>
</reference>
<evidence type="ECO:0000313" key="1">
    <source>
        <dbReference type="EMBL" id="VUZ55387.1"/>
    </source>
</evidence>
<dbReference type="AlphaFoldDB" id="A0A564Z791"/>
<gene>
    <name evidence="1" type="ORF">WMSIL1_LOCUS13240</name>
</gene>
<accession>A0A564Z791</accession>
<dbReference type="Proteomes" id="UP000321570">
    <property type="component" value="Unassembled WGS sequence"/>
</dbReference>
<name>A0A564Z791_HYMDI</name>
<protein>
    <submittedName>
        <fullName evidence="1">Uncharacterized protein</fullName>
    </submittedName>
</protein>
<proteinExistence type="predicted"/>
<sequence>LSKQLCVLTKCNRKRAYDVGDLVYARKYRLKYQWAVAIIAKLQGGKYLRCGDRIRHFVLSHSNSL</sequence>
<evidence type="ECO:0000313" key="2">
    <source>
        <dbReference type="Proteomes" id="UP000321570"/>
    </source>
</evidence>
<dbReference type="EMBL" id="CABIJS010000692">
    <property type="protein sequence ID" value="VUZ55387.1"/>
    <property type="molecule type" value="Genomic_DNA"/>
</dbReference>